<name>A0A644TUM5_9ZZZZ</name>
<reference evidence="18" key="1">
    <citation type="submission" date="2019-08" db="EMBL/GenBank/DDBJ databases">
        <authorList>
            <person name="Kucharzyk K."/>
            <person name="Murdoch R.W."/>
            <person name="Higgins S."/>
            <person name="Loffler F."/>
        </authorList>
    </citation>
    <scope>NUCLEOTIDE SEQUENCE</scope>
</reference>
<evidence type="ECO:0000259" key="16">
    <source>
        <dbReference type="Pfam" id="PF00905"/>
    </source>
</evidence>
<dbReference type="GO" id="GO:0008955">
    <property type="term" value="F:peptidoglycan glycosyltransferase activity"/>
    <property type="evidence" value="ECO:0007669"/>
    <property type="project" value="UniProtKB-EC"/>
</dbReference>
<dbReference type="Gene3D" id="3.40.710.10">
    <property type="entry name" value="DD-peptidase/beta-lactamase superfamily"/>
    <property type="match status" value="2"/>
</dbReference>
<evidence type="ECO:0000256" key="3">
    <source>
        <dbReference type="ARBA" id="ARBA00022645"/>
    </source>
</evidence>
<dbReference type="PANTHER" id="PTHR32282:SF11">
    <property type="entry name" value="PENICILLIN-BINDING PROTEIN 1B"/>
    <property type="match status" value="1"/>
</dbReference>
<keyword evidence="6" id="KW-0808">Transferase</keyword>
<proteinExistence type="predicted"/>
<dbReference type="Pfam" id="PF00905">
    <property type="entry name" value="Transpeptidase"/>
    <property type="match status" value="1"/>
</dbReference>
<dbReference type="SUPFAM" id="SSF56601">
    <property type="entry name" value="beta-lactamase/transpeptidase-like"/>
    <property type="match status" value="1"/>
</dbReference>
<comment type="subcellular location">
    <subcellularLocation>
        <location evidence="1">Cell membrane</location>
    </subcellularLocation>
</comment>
<dbReference type="InterPro" id="IPR012338">
    <property type="entry name" value="Beta-lactam/transpept-like"/>
</dbReference>
<feature type="domain" description="Glycosyl transferase family 51" evidence="17">
    <location>
        <begin position="71"/>
        <end position="250"/>
    </location>
</feature>
<dbReference type="EC" id="2.4.99.28" evidence="13"/>
<evidence type="ECO:0000256" key="6">
    <source>
        <dbReference type="ARBA" id="ARBA00022679"/>
    </source>
</evidence>
<dbReference type="GO" id="GO:0071555">
    <property type="term" value="P:cell wall organization"/>
    <property type="evidence" value="ECO:0007669"/>
    <property type="project" value="UniProtKB-KW"/>
</dbReference>
<evidence type="ECO:0000256" key="7">
    <source>
        <dbReference type="ARBA" id="ARBA00022801"/>
    </source>
</evidence>
<dbReference type="Gene3D" id="1.10.3810.10">
    <property type="entry name" value="Biosynthetic peptidoglycan transglycosylase-like"/>
    <property type="match status" value="1"/>
</dbReference>
<dbReference type="InterPro" id="IPR001460">
    <property type="entry name" value="PCN-bd_Tpept"/>
</dbReference>
<organism evidence="18">
    <name type="scientific">bioreactor metagenome</name>
    <dbReference type="NCBI Taxonomy" id="1076179"/>
    <lineage>
        <taxon>unclassified sequences</taxon>
        <taxon>metagenomes</taxon>
        <taxon>ecological metagenomes</taxon>
    </lineage>
</organism>
<dbReference type="GO" id="GO:0005886">
    <property type="term" value="C:plasma membrane"/>
    <property type="evidence" value="ECO:0007669"/>
    <property type="project" value="UniProtKB-SubCell"/>
</dbReference>
<evidence type="ECO:0000256" key="11">
    <source>
        <dbReference type="ARBA" id="ARBA00023268"/>
    </source>
</evidence>
<keyword evidence="4" id="KW-0645">Protease</keyword>
<evidence type="ECO:0000256" key="15">
    <source>
        <dbReference type="SAM" id="Phobius"/>
    </source>
</evidence>
<dbReference type="SUPFAM" id="SSF53955">
    <property type="entry name" value="Lysozyme-like"/>
    <property type="match status" value="1"/>
</dbReference>
<dbReference type="GO" id="GO:0009252">
    <property type="term" value="P:peptidoglycan biosynthetic process"/>
    <property type="evidence" value="ECO:0007669"/>
    <property type="project" value="UniProtKB-KW"/>
</dbReference>
<evidence type="ECO:0000256" key="1">
    <source>
        <dbReference type="ARBA" id="ARBA00004236"/>
    </source>
</evidence>
<dbReference type="AlphaFoldDB" id="A0A644TUM5"/>
<protein>
    <recommendedName>
        <fullName evidence="13">peptidoglycan glycosyltransferase</fullName>
        <ecNumber evidence="13">2.4.99.28</ecNumber>
    </recommendedName>
</protein>
<dbReference type="PANTHER" id="PTHR32282">
    <property type="entry name" value="BINDING PROTEIN TRANSPEPTIDASE, PUTATIVE-RELATED"/>
    <property type="match status" value="1"/>
</dbReference>
<sequence length="763" mass="87108">MVQNKTEKRKKDSNNFSIYVRRMWKIFGAFMVFLFLFFFFLSLGWLGFMPSFEQLENPNSNLASEVYSADGEILGYIGVQNRSNVQYSELPKNVIDALIATEDVRFYKHSGIDFRSLFRVLGKTVLGGDRGSGGGSTISQQLAKNLFPREQKTKIGVIYSKLKEWVVAIKLERNYTKDEILTMYLNTVDFGSNAFGIKTASRTFFDKLPSELKTEEAATLIGLLRAPTAYNPVRRNERSKERRNTVLSQMAKYDFLDKDKAEKLMQTPLDISRYNPQSHDEGIATYFREYVRNYLKEWGKTHKKQNGEPYDVHRDGLRIYTTIDSRMQRYAEEAVKEHFKTLQKQFFAHTKGYASAPFTGISKEEIEKAYTQSMRNSERYQTMKLEGYSEKEIRQVFNEKIEMRVFSWEGSKDTIMSPWDSLKYYKYFLNTGMVSIEPQTGYVKVYVGGINYKYFKFDNAVQGQRQVGSTFKPFVYAAAMRDNELSPCFALPNIPVTFEDYDNWTPRNSNDTREGEMITLKWALANSVNYISANLIKNYTTPNSVISLVRKMGIKSAIPAVPSISLGTSDLSVIEMAQAMATLANKGTHIEPIFITKITDNKGVVLDAVKSKSNVALDQQTSYLVLDLMKGVVESGTGRRLRYIYNLRSTIAGKTGTTDNNSDGWFIGINPKLATAVWVGGELRSIHFRSTALGQGAAMALPVYGLFMKRCERDNSLKFYQGDFTPPESISIEMDCSKYLEEINTDYSTSTQTTTQSEYKKNW</sequence>
<evidence type="ECO:0000256" key="9">
    <source>
        <dbReference type="ARBA" id="ARBA00022984"/>
    </source>
</evidence>
<feature type="transmembrane region" description="Helical" evidence="15">
    <location>
        <begin position="26"/>
        <end position="48"/>
    </location>
</feature>
<dbReference type="GO" id="GO:0030288">
    <property type="term" value="C:outer membrane-bounded periplasmic space"/>
    <property type="evidence" value="ECO:0007669"/>
    <property type="project" value="TreeGrafter"/>
</dbReference>
<keyword evidence="10 15" id="KW-0472">Membrane</keyword>
<keyword evidence="5" id="KW-0328">Glycosyltransferase</keyword>
<keyword evidence="12" id="KW-0961">Cell wall biogenesis/degradation</keyword>
<dbReference type="GO" id="GO:0004180">
    <property type="term" value="F:carboxypeptidase activity"/>
    <property type="evidence" value="ECO:0007669"/>
    <property type="project" value="UniProtKB-KW"/>
</dbReference>
<evidence type="ECO:0000313" key="18">
    <source>
        <dbReference type="EMBL" id="MPL69962.1"/>
    </source>
</evidence>
<comment type="caution">
    <text evidence="18">The sequence shown here is derived from an EMBL/GenBank/DDBJ whole genome shotgun (WGS) entry which is preliminary data.</text>
</comment>
<keyword evidence="7" id="KW-0378">Hydrolase</keyword>
<dbReference type="InterPro" id="IPR001264">
    <property type="entry name" value="Glyco_trans_51"/>
</dbReference>
<dbReference type="GO" id="GO:0008360">
    <property type="term" value="P:regulation of cell shape"/>
    <property type="evidence" value="ECO:0007669"/>
    <property type="project" value="UniProtKB-KW"/>
</dbReference>
<feature type="domain" description="Penicillin-binding protein transpeptidase" evidence="16">
    <location>
        <begin position="433"/>
        <end position="679"/>
    </location>
</feature>
<dbReference type="EMBL" id="VSSQ01000050">
    <property type="protein sequence ID" value="MPL69962.1"/>
    <property type="molecule type" value="Genomic_DNA"/>
</dbReference>
<accession>A0A644TUM5</accession>
<evidence type="ECO:0000256" key="10">
    <source>
        <dbReference type="ARBA" id="ARBA00023136"/>
    </source>
</evidence>
<keyword evidence="15" id="KW-1133">Transmembrane helix</keyword>
<gene>
    <name evidence="18" type="primary">mrcA_4</name>
    <name evidence="18" type="ORF">SDC9_15713</name>
</gene>
<keyword evidence="3" id="KW-0121">Carboxypeptidase</keyword>
<dbReference type="InterPro" id="IPR023346">
    <property type="entry name" value="Lysozyme-like_dom_sf"/>
</dbReference>
<keyword evidence="11" id="KW-0511">Multifunctional enzyme</keyword>
<dbReference type="InterPro" id="IPR036950">
    <property type="entry name" value="PBP_transglycosylase"/>
</dbReference>
<evidence type="ECO:0000256" key="14">
    <source>
        <dbReference type="ARBA" id="ARBA00049902"/>
    </source>
</evidence>
<keyword evidence="8" id="KW-0133">Cell shape</keyword>
<evidence type="ECO:0000256" key="8">
    <source>
        <dbReference type="ARBA" id="ARBA00022960"/>
    </source>
</evidence>
<dbReference type="GO" id="GO:0008658">
    <property type="term" value="F:penicillin binding"/>
    <property type="evidence" value="ECO:0007669"/>
    <property type="project" value="InterPro"/>
</dbReference>
<evidence type="ECO:0000256" key="13">
    <source>
        <dbReference type="ARBA" id="ARBA00044770"/>
    </source>
</evidence>
<comment type="catalytic activity">
    <reaction evidence="14">
        <text>[GlcNAc-(1-&gt;4)-Mur2Ac(oyl-L-Ala-gamma-D-Glu-L-Lys-D-Ala-D-Ala)](n)-di-trans,octa-cis-undecaprenyl diphosphate + beta-D-GlcNAc-(1-&gt;4)-Mur2Ac(oyl-L-Ala-gamma-D-Glu-L-Lys-D-Ala-D-Ala)-di-trans,octa-cis-undecaprenyl diphosphate = [GlcNAc-(1-&gt;4)-Mur2Ac(oyl-L-Ala-gamma-D-Glu-L-Lys-D-Ala-D-Ala)](n+1)-di-trans,octa-cis-undecaprenyl diphosphate + di-trans,octa-cis-undecaprenyl diphosphate + H(+)</text>
        <dbReference type="Rhea" id="RHEA:23708"/>
        <dbReference type="Rhea" id="RHEA-COMP:9602"/>
        <dbReference type="Rhea" id="RHEA-COMP:9603"/>
        <dbReference type="ChEBI" id="CHEBI:15378"/>
        <dbReference type="ChEBI" id="CHEBI:58405"/>
        <dbReference type="ChEBI" id="CHEBI:60033"/>
        <dbReference type="ChEBI" id="CHEBI:78435"/>
        <dbReference type="EC" id="2.4.99.28"/>
    </reaction>
</comment>
<evidence type="ECO:0000259" key="17">
    <source>
        <dbReference type="Pfam" id="PF00912"/>
    </source>
</evidence>
<evidence type="ECO:0000256" key="4">
    <source>
        <dbReference type="ARBA" id="ARBA00022670"/>
    </source>
</evidence>
<evidence type="ECO:0000256" key="5">
    <source>
        <dbReference type="ARBA" id="ARBA00022676"/>
    </source>
</evidence>
<dbReference type="Pfam" id="PF00912">
    <property type="entry name" value="Transgly"/>
    <property type="match status" value="1"/>
</dbReference>
<keyword evidence="2" id="KW-1003">Cell membrane</keyword>
<dbReference type="InterPro" id="IPR050396">
    <property type="entry name" value="Glycosyltr_51/Transpeptidase"/>
</dbReference>
<keyword evidence="9" id="KW-0573">Peptidoglycan synthesis</keyword>
<evidence type="ECO:0000256" key="12">
    <source>
        <dbReference type="ARBA" id="ARBA00023316"/>
    </source>
</evidence>
<keyword evidence="15" id="KW-0812">Transmembrane</keyword>
<dbReference type="GO" id="GO:0006508">
    <property type="term" value="P:proteolysis"/>
    <property type="evidence" value="ECO:0007669"/>
    <property type="project" value="UniProtKB-KW"/>
</dbReference>
<evidence type="ECO:0000256" key="2">
    <source>
        <dbReference type="ARBA" id="ARBA00022475"/>
    </source>
</evidence>